<gene>
    <name evidence="1" type="ORF">N0F65_003611</name>
</gene>
<dbReference type="Proteomes" id="UP001146120">
    <property type="component" value="Unassembled WGS sequence"/>
</dbReference>
<dbReference type="EMBL" id="DAKRPA010000060">
    <property type="protein sequence ID" value="DBA00682.1"/>
    <property type="molecule type" value="Genomic_DNA"/>
</dbReference>
<name>A0AAV2Z1Y4_9STRA</name>
<keyword evidence="2" id="KW-1185">Reference proteome</keyword>
<accession>A0AAV2Z1Y4</accession>
<reference evidence="1" key="2">
    <citation type="journal article" date="2023" name="Microbiol Resour">
        <title>Decontamination and Annotation of the Draft Genome Sequence of the Oomycete Lagenidium giganteum ARSEF 373.</title>
        <authorList>
            <person name="Morgan W.R."/>
            <person name="Tartar A."/>
        </authorList>
    </citation>
    <scope>NUCLEOTIDE SEQUENCE</scope>
    <source>
        <strain evidence="1">ARSEF 373</strain>
    </source>
</reference>
<sequence length="342" mass="38334">MEVETSASAATARRVRFQGAEYIEYDMEQAPVVHYCGVGRRTELAATTEAAMRMEWEARGRPSSEFTVQALESLYLKELEERVRIYGIAPVTQLGLAALRAQLELVEVLATELVVQDVMETDVPCKLDTDARRALQLAKKEVPGYSADGYVFGRRFYSVDDFLDLFEVDELKEIADNYACEVPKLTGAEKAKVKVTESELVAVHPAILGKPLKMLTLREMVAEGHLRGVDVKEVLAAGKGKKGKKKWLSVLRPLMQKQLLQAKWEEVHREMVKKALTGQVEKCAAEQQQQQLLELISLHLQRAGVAWEAPATGNLEDRLSIAFMALFGHLHPEFPTKQLKVM</sequence>
<dbReference type="AlphaFoldDB" id="A0AAV2Z1Y4"/>
<proteinExistence type="predicted"/>
<evidence type="ECO:0000313" key="2">
    <source>
        <dbReference type="Proteomes" id="UP001146120"/>
    </source>
</evidence>
<reference evidence="1" key="1">
    <citation type="submission" date="2022-11" db="EMBL/GenBank/DDBJ databases">
        <authorList>
            <person name="Morgan W.R."/>
            <person name="Tartar A."/>
        </authorList>
    </citation>
    <scope>NUCLEOTIDE SEQUENCE</scope>
    <source>
        <strain evidence="1">ARSEF 373</strain>
    </source>
</reference>
<protein>
    <submittedName>
        <fullName evidence="1">Uncharacterized protein</fullName>
    </submittedName>
</protein>
<comment type="caution">
    <text evidence="1">The sequence shown here is derived from an EMBL/GenBank/DDBJ whole genome shotgun (WGS) entry which is preliminary data.</text>
</comment>
<evidence type="ECO:0000313" key="1">
    <source>
        <dbReference type="EMBL" id="DBA00682.1"/>
    </source>
</evidence>
<organism evidence="1 2">
    <name type="scientific">Lagenidium giganteum</name>
    <dbReference type="NCBI Taxonomy" id="4803"/>
    <lineage>
        <taxon>Eukaryota</taxon>
        <taxon>Sar</taxon>
        <taxon>Stramenopiles</taxon>
        <taxon>Oomycota</taxon>
        <taxon>Peronosporomycetes</taxon>
        <taxon>Pythiales</taxon>
        <taxon>Pythiaceae</taxon>
    </lineage>
</organism>